<dbReference type="InParanoid" id="A0A2P6NUT6"/>
<evidence type="ECO:0000256" key="1">
    <source>
        <dbReference type="ARBA" id="ARBA00006407"/>
    </source>
</evidence>
<accession>A0A2P6NUT6</accession>
<dbReference type="InterPro" id="IPR007129">
    <property type="entry name" value="Ubiqinol_cyt_c_chaperone_CPB3"/>
</dbReference>
<proteinExistence type="inferred from homology"/>
<feature type="domain" description="Ubiquinol-cytochrome c chaperone" evidence="2">
    <location>
        <begin position="151"/>
        <end position="285"/>
    </location>
</feature>
<gene>
    <name evidence="3" type="ORF">PROFUN_02396</name>
</gene>
<dbReference type="STRING" id="1890364.A0A2P6NUT6"/>
<dbReference type="AlphaFoldDB" id="A0A2P6NUT6"/>
<dbReference type="InterPro" id="IPR021150">
    <property type="entry name" value="Ubiq_cyt_c_chap"/>
</dbReference>
<protein>
    <recommendedName>
        <fullName evidence="2">Ubiquinol-cytochrome c chaperone domain-containing protein</fullName>
    </recommendedName>
</protein>
<comment type="similarity">
    <text evidence="1">Belongs to the CBP3 family.</text>
</comment>
<dbReference type="GO" id="GO:0005739">
    <property type="term" value="C:mitochondrion"/>
    <property type="evidence" value="ECO:0007669"/>
    <property type="project" value="TreeGrafter"/>
</dbReference>
<reference evidence="3 4" key="1">
    <citation type="journal article" date="2018" name="Genome Biol. Evol.">
        <title>Multiple Roots of Fruiting Body Formation in Amoebozoa.</title>
        <authorList>
            <person name="Hillmann F."/>
            <person name="Forbes G."/>
            <person name="Novohradska S."/>
            <person name="Ferling I."/>
            <person name="Riege K."/>
            <person name="Groth M."/>
            <person name="Westermann M."/>
            <person name="Marz M."/>
            <person name="Spaller T."/>
            <person name="Winckler T."/>
            <person name="Schaap P."/>
            <person name="Glockner G."/>
        </authorList>
    </citation>
    <scope>NUCLEOTIDE SEQUENCE [LARGE SCALE GENOMIC DNA]</scope>
    <source>
        <strain evidence="3 4">Jena</strain>
    </source>
</reference>
<evidence type="ECO:0000313" key="4">
    <source>
        <dbReference type="Proteomes" id="UP000241769"/>
    </source>
</evidence>
<dbReference type="PANTHER" id="PTHR12184:SF1">
    <property type="entry name" value="UBIQUINOL-CYTOCHROME-C REDUCTASE COMPLEX ASSEMBLY FACTOR 1"/>
    <property type="match status" value="1"/>
</dbReference>
<name>A0A2P6NUT6_9EUKA</name>
<keyword evidence="4" id="KW-1185">Reference proteome</keyword>
<dbReference type="GO" id="GO:0034551">
    <property type="term" value="P:mitochondrial respiratory chain complex III assembly"/>
    <property type="evidence" value="ECO:0007669"/>
    <property type="project" value="TreeGrafter"/>
</dbReference>
<sequence length="298" mass="34434">MAFASLARRSVFHGFQQSSINSTRSLGFTHRHLSTPTQLNAIPGPRKVLYEDAAKKEVEQTVKDALGHKADQKMIHVQGDDLILFPRNVESHLSEEEAEKTYRSLFRKEVMVPAKKDRSFFLAMLGAYARKTTLSKSCGLAYDQTGWHFYNVSPNFMGWFSMNLLHLWMLEVKSRPYGRDGGQWRIYYNDHFWKDVESRMLGLGITNGLILGREKKRLAKLYYGTVVAYDEGLLHGDAMLADALWRNMYHADKDVNPRILDAFVKYIRREIYELEKIPQEEFVYQGSVKWGRPIKAAA</sequence>
<dbReference type="Pfam" id="PF03981">
    <property type="entry name" value="Ubiq_cyt_C_chap"/>
    <property type="match status" value="1"/>
</dbReference>
<organism evidence="3 4">
    <name type="scientific">Planoprotostelium fungivorum</name>
    <dbReference type="NCBI Taxonomy" id="1890364"/>
    <lineage>
        <taxon>Eukaryota</taxon>
        <taxon>Amoebozoa</taxon>
        <taxon>Evosea</taxon>
        <taxon>Variosea</taxon>
        <taxon>Cavosteliida</taxon>
        <taxon>Cavosteliaceae</taxon>
        <taxon>Planoprotostelium</taxon>
    </lineage>
</organism>
<dbReference type="PANTHER" id="PTHR12184">
    <property type="entry name" value="UBIQUINOL-CYTOCHROME C REDUCTASE COMPLEX ASSEMBLY FACTOR 1 FAMILY MEMBER"/>
    <property type="match status" value="1"/>
</dbReference>
<comment type="caution">
    <text evidence="3">The sequence shown here is derived from an EMBL/GenBank/DDBJ whole genome shotgun (WGS) entry which is preliminary data.</text>
</comment>
<evidence type="ECO:0000259" key="2">
    <source>
        <dbReference type="Pfam" id="PF03981"/>
    </source>
</evidence>
<dbReference type="EMBL" id="MDYQ01000018">
    <property type="protein sequence ID" value="PRP87696.1"/>
    <property type="molecule type" value="Genomic_DNA"/>
</dbReference>
<dbReference type="FunCoup" id="A0A2P6NUT6">
    <property type="interactions" value="158"/>
</dbReference>
<evidence type="ECO:0000313" key="3">
    <source>
        <dbReference type="EMBL" id="PRP87696.1"/>
    </source>
</evidence>
<dbReference type="Proteomes" id="UP000241769">
    <property type="component" value="Unassembled WGS sequence"/>
</dbReference>
<dbReference type="OrthoDB" id="10253878at2759"/>